<feature type="compositionally biased region" description="Low complexity" evidence="7">
    <location>
        <begin position="30"/>
        <end position="40"/>
    </location>
</feature>
<dbReference type="InterPro" id="IPR050490">
    <property type="entry name" value="Bact_solute-bd_prot1"/>
</dbReference>
<keyword evidence="2 8" id="KW-0732">Signal</keyword>
<keyword evidence="4" id="KW-0564">Palmitate</keyword>
<dbReference type="PANTHER" id="PTHR43649">
    <property type="entry name" value="ARABINOSE-BINDING PROTEIN-RELATED"/>
    <property type="match status" value="1"/>
</dbReference>
<dbReference type="PROSITE" id="PS51257">
    <property type="entry name" value="PROKAR_LIPOPROTEIN"/>
    <property type="match status" value="1"/>
</dbReference>
<dbReference type="InterPro" id="IPR006059">
    <property type="entry name" value="SBP"/>
</dbReference>
<dbReference type="Pfam" id="PF13416">
    <property type="entry name" value="SBP_bac_8"/>
    <property type="match status" value="1"/>
</dbReference>
<feature type="coiled-coil region" evidence="6">
    <location>
        <begin position="414"/>
        <end position="471"/>
    </location>
</feature>
<keyword evidence="11" id="KW-1185">Reference proteome</keyword>
<reference evidence="9 12" key="1">
    <citation type="submission" date="2018-08" db="EMBL/GenBank/DDBJ databases">
        <title>A genome reference for cultivated species of the human gut microbiota.</title>
        <authorList>
            <person name="Zou Y."/>
            <person name="Xue W."/>
            <person name="Luo G."/>
        </authorList>
    </citation>
    <scope>NUCLEOTIDE SEQUENCE [LARGE SCALE GENOMIC DNA]</scope>
    <source>
        <strain evidence="10 12">AF26-4BH</strain>
        <strain evidence="9">TF05-5AC</strain>
    </source>
</reference>
<dbReference type="GeneID" id="97987689"/>
<dbReference type="SUPFAM" id="SSF53850">
    <property type="entry name" value="Periplasmic binding protein-like II"/>
    <property type="match status" value="1"/>
</dbReference>
<evidence type="ECO:0000313" key="9">
    <source>
        <dbReference type="EMBL" id="RGE60400.1"/>
    </source>
</evidence>
<evidence type="ECO:0000313" key="10">
    <source>
        <dbReference type="EMBL" id="RGE72772.1"/>
    </source>
</evidence>
<dbReference type="EMBL" id="QVLV01000007">
    <property type="protein sequence ID" value="RGE60400.1"/>
    <property type="molecule type" value="Genomic_DNA"/>
</dbReference>
<keyword evidence="5" id="KW-0449">Lipoprotein</keyword>
<evidence type="ECO:0000313" key="12">
    <source>
        <dbReference type="Proteomes" id="UP000261166"/>
    </source>
</evidence>
<keyword evidence="6" id="KW-0175">Coiled coil</keyword>
<dbReference type="Gene3D" id="3.40.190.10">
    <property type="entry name" value="Periplasmic binding protein-like II"/>
    <property type="match status" value="2"/>
</dbReference>
<evidence type="ECO:0000256" key="1">
    <source>
        <dbReference type="ARBA" id="ARBA00022475"/>
    </source>
</evidence>
<dbReference type="PANTHER" id="PTHR43649:SF33">
    <property type="entry name" value="POLYGALACTURONAN_RHAMNOGALACTURONAN-BINDING PROTEIN YTCQ"/>
    <property type="match status" value="1"/>
</dbReference>
<comment type="caution">
    <text evidence="9">The sequence shown here is derived from an EMBL/GenBank/DDBJ whole genome shotgun (WGS) entry which is preliminary data.</text>
</comment>
<organism evidence="9 11">
    <name type="scientific">Eisenbergiella massiliensis</name>
    <dbReference type="NCBI Taxonomy" id="1720294"/>
    <lineage>
        <taxon>Bacteria</taxon>
        <taxon>Bacillati</taxon>
        <taxon>Bacillota</taxon>
        <taxon>Clostridia</taxon>
        <taxon>Lachnospirales</taxon>
        <taxon>Lachnospiraceae</taxon>
        <taxon>Eisenbergiella</taxon>
    </lineage>
</organism>
<gene>
    <name evidence="10" type="ORF">DWY69_07885</name>
    <name evidence="9" type="ORF">DXC51_12580</name>
</gene>
<evidence type="ECO:0000256" key="2">
    <source>
        <dbReference type="ARBA" id="ARBA00022729"/>
    </source>
</evidence>
<name>A0A3E3I553_9FIRM</name>
<dbReference type="Proteomes" id="UP000261166">
    <property type="component" value="Unassembled WGS sequence"/>
</dbReference>
<protein>
    <submittedName>
        <fullName evidence="9">Extracellular solute-binding protein</fullName>
    </submittedName>
</protein>
<evidence type="ECO:0000256" key="3">
    <source>
        <dbReference type="ARBA" id="ARBA00023136"/>
    </source>
</evidence>
<proteinExistence type="predicted"/>
<evidence type="ECO:0000256" key="4">
    <source>
        <dbReference type="ARBA" id="ARBA00023139"/>
    </source>
</evidence>
<dbReference type="RefSeq" id="WP_025491312.1">
    <property type="nucleotide sequence ID" value="NZ_CALBAU010000244.1"/>
</dbReference>
<evidence type="ECO:0000256" key="6">
    <source>
        <dbReference type="SAM" id="Coils"/>
    </source>
</evidence>
<keyword evidence="3" id="KW-0472">Membrane</keyword>
<dbReference type="OrthoDB" id="9787283at2"/>
<feature type="chain" id="PRO_5038233551" evidence="8">
    <location>
        <begin position="22"/>
        <end position="563"/>
    </location>
</feature>
<feature type="region of interest" description="Disordered" evidence="7">
    <location>
        <begin position="27"/>
        <end position="66"/>
    </location>
</feature>
<dbReference type="AlphaFoldDB" id="A0A3E3I553"/>
<evidence type="ECO:0000256" key="5">
    <source>
        <dbReference type="ARBA" id="ARBA00023288"/>
    </source>
</evidence>
<accession>A0A3E3I553</accession>
<dbReference type="EMBL" id="QVLU01000005">
    <property type="protein sequence ID" value="RGE72772.1"/>
    <property type="molecule type" value="Genomic_DNA"/>
</dbReference>
<evidence type="ECO:0000256" key="7">
    <source>
        <dbReference type="SAM" id="MobiDB-lite"/>
    </source>
</evidence>
<evidence type="ECO:0000313" key="11">
    <source>
        <dbReference type="Proteomes" id="UP000260812"/>
    </source>
</evidence>
<sequence>MRGKKLWNAVMAGMLCVSMLAGCGAKTENAPSEPAASEAAQTGEQESTEKAVEESAEAAGETPSWKKDTSPITIDWFVAYDWYGKVFDPVNNMADKKLQTETGITINVITGNADKLNALIVSGELPDVVTFDAVASQRLQMEDSGMVLDLEELSEKYAPDLNVPQSQKDWYRNDDGKWYSLVSFYYGPERCTDEFGGFLVTHNSNFVRTDLLEQIGMSMEDLKTKEGFYEALKKVKDEKLQYDGMDVIPLTGVYATNMAQQFGAQLEDKEGNLQDIKLQPEYLEALKFYNRLYREGLITTDEFTQDQTQRDQKVASGQVFMAQGWMTVKQPRSALYSSDPNAKMLYCGSITTGDSGNQHYLSSINAAGWTTTMITKSAEHPDRIISLFSYLTQEEAALDEEYGCGCYDIVDGKAIRKEEAVKEYEDDYNAAYNKYNMNLSFAMDYTIIQKYENLNVENELEKDRINMERDKDAQLYDDKCFSDINPMAGTDLAAIKASIDEYWKSAEPQMIMASSEEECEKLYQQAIDQIKSMGFDQLYEFQNEKFHKNKQKLGIDFAWPSLQ</sequence>
<feature type="signal peptide" evidence="8">
    <location>
        <begin position="1"/>
        <end position="21"/>
    </location>
</feature>
<evidence type="ECO:0000256" key="8">
    <source>
        <dbReference type="SAM" id="SignalP"/>
    </source>
</evidence>
<dbReference type="Proteomes" id="UP000260812">
    <property type="component" value="Unassembled WGS sequence"/>
</dbReference>
<keyword evidence="1" id="KW-1003">Cell membrane</keyword>